<name>D2QBU9_SPILD</name>
<keyword evidence="2" id="KW-1185">Reference proteome</keyword>
<dbReference type="AlphaFoldDB" id="D2QBU9"/>
<reference evidence="1 2" key="1">
    <citation type="journal article" date="2010" name="Stand. Genomic Sci.">
        <title>Complete genome sequence of Spirosoma linguale type strain (1).</title>
        <authorList>
            <person name="Lail K."/>
            <person name="Sikorski J."/>
            <person name="Saunders E."/>
            <person name="Lapidus A."/>
            <person name="Glavina Del Rio T."/>
            <person name="Copeland A."/>
            <person name="Tice H."/>
            <person name="Cheng J.-F."/>
            <person name="Lucas S."/>
            <person name="Nolan M."/>
            <person name="Bruce D."/>
            <person name="Goodwin L."/>
            <person name="Pitluck S."/>
            <person name="Ivanova N."/>
            <person name="Mavromatis K."/>
            <person name="Ovchinnikova G."/>
            <person name="Pati A."/>
            <person name="Chen A."/>
            <person name="Palaniappan K."/>
            <person name="Land M."/>
            <person name="Hauser L."/>
            <person name="Chang Y.-J."/>
            <person name="Jeffries C.D."/>
            <person name="Chain P."/>
            <person name="Brettin T."/>
            <person name="Detter J.C."/>
            <person name="Schuetze A."/>
            <person name="Rohde M."/>
            <person name="Tindall B.J."/>
            <person name="Goeker M."/>
            <person name="Bristow J."/>
            <person name="Eisen J.A."/>
            <person name="Markowitz V."/>
            <person name="Hugenholtz P."/>
            <person name="Kyrpides N.C."/>
            <person name="Klenk H.-P."/>
            <person name="Chen F."/>
        </authorList>
    </citation>
    <scope>NUCLEOTIDE SEQUENCE [LARGE SCALE GENOMIC DNA]</scope>
    <source>
        <strain evidence="2">ATCC 33905 / DSM 74 / LMG 10896 / Claus 1</strain>
    </source>
</reference>
<dbReference type="Pfam" id="PF11927">
    <property type="entry name" value="HODM_asu-like"/>
    <property type="match status" value="1"/>
</dbReference>
<dbReference type="RefSeq" id="WP_012926528.1">
    <property type="nucleotide sequence ID" value="NC_013730.1"/>
</dbReference>
<sequence length="315" mass="35792">MLPYFPFGQQFNDKMGTFPLSENEPLIEPDGHYARETALKRQLLTELPAYYYQSLPGHKTAQWEVLEALLTNLCQFEPSQFSLRTEGNRWHWSNNRLNEHTSFTFGDAGSLPLEPLDWVGRQVQEDLILLDGPEASLVAGQLCFGNGWCLDEKIGLPFWQIHAPITPIVEPMLRSAQKLMERLPAGRPVWRLNWSVKMSDQLDMTSRHTPALDQLLTERAPSLTPETIAECLYVRIERQTLTRLPRSGAILFGIHTYQNRLSDEVSKRPDAAERLTNVFKTTPQAMLDYKGMTPFMPALLAYLTTASLVTTCPSA</sequence>
<proteinExistence type="predicted"/>
<organism evidence="1 2">
    <name type="scientific">Spirosoma linguale (strain ATCC 33905 / DSM 74 / LMG 10896 / Claus 1)</name>
    <dbReference type="NCBI Taxonomy" id="504472"/>
    <lineage>
        <taxon>Bacteria</taxon>
        <taxon>Pseudomonadati</taxon>
        <taxon>Bacteroidota</taxon>
        <taxon>Cytophagia</taxon>
        <taxon>Cytophagales</taxon>
        <taxon>Cytophagaceae</taxon>
        <taxon>Spirosoma</taxon>
    </lineage>
</organism>
<dbReference type="HOGENOM" id="CLU_025462_1_0_10"/>
<dbReference type="KEGG" id="sli:Slin_1933"/>
<dbReference type="STRING" id="504472.Slin_1933"/>
<evidence type="ECO:0008006" key="3">
    <source>
        <dbReference type="Google" id="ProtNLM"/>
    </source>
</evidence>
<evidence type="ECO:0000313" key="2">
    <source>
        <dbReference type="Proteomes" id="UP000002028"/>
    </source>
</evidence>
<accession>D2QBU9</accession>
<evidence type="ECO:0000313" key="1">
    <source>
        <dbReference type="EMBL" id="ADB37978.1"/>
    </source>
</evidence>
<dbReference type="Proteomes" id="UP000002028">
    <property type="component" value="Chromosome"/>
</dbReference>
<gene>
    <name evidence="1" type="ordered locus">Slin_1933</name>
</gene>
<dbReference type="InterPro" id="IPR021848">
    <property type="entry name" value="HODM_asu-like"/>
</dbReference>
<dbReference type="eggNOG" id="ENOG502Z7ZS">
    <property type="taxonomic scope" value="Bacteria"/>
</dbReference>
<dbReference type="EMBL" id="CP001769">
    <property type="protein sequence ID" value="ADB37978.1"/>
    <property type="molecule type" value="Genomic_DNA"/>
</dbReference>
<protein>
    <recommendedName>
        <fullName evidence="3">DUF3445 domain-containing protein</fullName>
    </recommendedName>
</protein>